<dbReference type="Pfam" id="PF01321">
    <property type="entry name" value="Creatinase_N"/>
    <property type="match status" value="1"/>
</dbReference>
<feature type="domain" description="Peptidase M24" evidence="1">
    <location>
        <begin position="166"/>
        <end position="373"/>
    </location>
</feature>
<dbReference type="RefSeq" id="WP_169717055.1">
    <property type="nucleotide sequence ID" value="NZ_CP155571.1"/>
</dbReference>
<protein>
    <submittedName>
        <fullName evidence="3">Methionine aminopeptidase 1, mitochondrial</fullName>
        <ecNumber evidence="3">3.4.11.18</ecNumber>
    </submittedName>
</protein>
<name>A0ABZ3IWS2_SPOA4</name>
<sequence>MVQNIGREKPSYYAGDELHAVKQAKIQQALEDHKLEGIVLIKPEAVRYATDFYVKGYRPFCEPEYLAFIPRGRKAVVGYTSGSDQYRIQIRSDIEDHRKLPGIENWAKELITILRDYKVTTGRIGADLLPFNLQQAILNELPDLEFVDLADIWNDLTVVKHPVEIECLRKAVEITEIGLQAALTCIRAGVREYEVAAWAEYAMRKNGSEMTPFITNVASGVNSAIFERISTDKIIREGEMVILDLGCVWKGYTGDLGRTVCMGEPTREQKNIYRVTYLALQEAINAVRPGATCGEIDAAARSVIKDEGYEKYEHKFATGHQLGYGLHGSPSINRNVKDILRPGMIIAIEPRVTIYDNPAIGGAHLEDVVLVTETGCEKISKLGYDKNLLSN</sequence>
<keyword evidence="3" id="KW-0645">Protease</keyword>
<dbReference type="SUPFAM" id="SSF53092">
    <property type="entry name" value="Creatinase/prolidase N-terminal domain"/>
    <property type="match status" value="1"/>
</dbReference>
<evidence type="ECO:0000313" key="3">
    <source>
        <dbReference type="EMBL" id="XFO70225.1"/>
    </source>
</evidence>
<feature type="domain" description="Creatinase N-terminal" evidence="2">
    <location>
        <begin position="24"/>
        <end position="154"/>
    </location>
</feature>
<gene>
    <name evidence="3" type="ORF">SPACI_002130</name>
</gene>
<dbReference type="PANTHER" id="PTHR46112">
    <property type="entry name" value="AMINOPEPTIDASE"/>
    <property type="match status" value="1"/>
</dbReference>
<dbReference type="InterPro" id="IPR000994">
    <property type="entry name" value="Pept_M24"/>
</dbReference>
<accession>A0ABZ3IWS2</accession>
<proteinExistence type="predicted"/>
<dbReference type="InterPro" id="IPR036005">
    <property type="entry name" value="Creatinase/aminopeptidase-like"/>
</dbReference>
<dbReference type="Pfam" id="PF00557">
    <property type="entry name" value="Peptidase_M24"/>
    <property type="match status" value="1"/>
</dbReference>
<evidence type="ECO:0000313" key="4">
    <source>
        <dbReference type="Proteomes" id="UP000216052"/>
    </source>
</evidence>
<reference evidence="3" key="1">
    <citation type="submission" date="2024-05" db="EMBL/GenBank/DDBJ databases">
        <title>Isolation and characterization of Sporomusa carbonis sp. nov., a carboxydotrophic hydrogenogen in the genus of Sporomusa isolated from a charcoal burning pile.</title>
        <authorList>
            <person name="Boeer T."/>
            <person name="Rosenbaum F."/>
            <person name="Eysell L."/>
            <person name="Mueller V."/>
            <person name="Daniel R."/>
            <person name="Poehlein A."/>
        </authorList>
    </citation>
    <scope>NUCLEOTIDE SEQUENCE [LARGE SCALE GENOMIC DNA]</scope>
    <source>
        <strain evidence="3">DSM 3132</strain>
    </source>
</reference>
<evidence type="ECO:0000259" key="1">
    <source>
        <dbReference type="Pfam" id="PF00557"/>
    </source>
</evidence>
<organism evidence="3 4">
    <name type="scientific">Sporomusa acidovorans (strain ATCC 49682 / DSM 3132 / Mol)</name>
    <dbReference type="NCBI Taxonomy" id="1123286"/>
    <lineage>
        <taxon>Bacteria</taxon>
        <taxon>Bacillati</taxon>
        <taxon>Bacillota</taxon>
        <taxon>Negativicutes</taxon>
        <taxon>Selenomonadales</taxon>
        <taxon>Sporomusaceae</taxon>
        <taxon>Sporomusa</taxon>
    </lineage>
</organism>
<keyword evidence="3" id="KW-0378">Hydrolase</keyword>
<dbReference type="SUPFAM" id="SSF55920">
    <property type="entry name" value="Creatinase/aminopeptidase"/>
    <property type="match status" value="1"/>
</dbReference>
<dbReference type="InterPro" id="IPR029149">
    <property type="entry name" value="Creatin/AminoP/Spt16_N"/>
</dbReference>
<dbReference type="GO" id="GO:0004239">
    <property type="term" value="F:initiator methionyl aminopeptidase activity"/>
    <property type="evidence" value="ECO:0007669"/>
    <property type="project" value="UniProtKB-EC"/>
</dbReference>
<dbReference type="Gene3D" id="3.90.230.10">
    <property type="entry name" value="Creatinase/methionine aminopeptidase superfamily"/>
    <property type="match status" value="1"/>
</dbReference>
<dbReference type="EMBL" id="CP155571">
    <property type="protein sequence ID" value="XFO70225.1"/>
    <property type="molecule type" value="Genomic_DNA"/>
</dbReference>
<dbReference type="InterPro" id="IPR000587">
    <property type="entry name" value="Creatinase_N"/>
</dbReference>
<dbReference type="Gene3D" id="3.40.350.10">
    <property type="entry name" value="Creatinase/prolidase N-terminal domain"/>
    <property type="match status" value="1"/>
</dbReference>
<dbReference type="InterPro" id="IPR050659">
    <property type="entry name" value="Peptidase_M24B"/>
</dbReference>
<keyword evidence="3" id="KW-0031">Aminopeptidase</keyword>
<keyword evidence="4" id="KW-1185">Reference proteome</keyword>
<dbReference type="PANTHER" id="PTHR46112:SF2">
    <property type="entry name" value="XAA-PRO AMINOPEPTIDASE P-RELATED"/>
    <property type="match status" value="1"/>
</dbReference>
<dbReference type="EC" id="3.4.11.18" evidence="3"/>
<evidence type="ECO:0000259" key="2">
    <source>
        <dbReference type="Pfam" id="PF01321"/>
    </source>
</evidence>
<dbReference type="Proteomes" id="UP000216052">
    <property type="component" value="Chromosome"/>
</dbReference>